<accession>A0A560BTI9</accession>
<name>A0A560BTI9_AZOBR</name>
<reference evidence="2 3" key="1">
    <citation type="submission" date="2019-06" db="EMBL/GenBank/DDBJ databases">
        <title>Genomic Encyclopedia of Type Strains, Phase IV (KMG-V): Genome sequencing to study the core and pangenomes of soil and plant-associated prokaryotes.</title>
        <authorList>
            <person name="Whitman W."/>
        </authorList>
    </citation>
    <scope>NUCLEOTIDE SEQUENCE [LARGE SCALE GENOMIC DNA]</scope>
    <source>
        <strain evidence="2 3">BR 11650</strain>
    </source>
</reference>
<comment type="caution">
    <text evidence="2">The sequence shown here is derived from an EMBL/GenBank/DDBJ whole genome shotgun (WGS) entry which is preliminary data.</text>
</comment>
<evidence type="ECO:0000313" key="3">
    <source>
        <dbReference type="Proteomes" id="UP000318529"/>
    </source>
</evidence>
<dbReference type="Proteomes" id="UP000318529">
    <property type="component" value="Unassembled WGS sequence"/>
</dbReference>
<dbReference type="InterPro" id="IPR007047">
    <property type="entry name" value="Flp_Fap"/>
</dbReference>
<feature type="transmembrane region" description="Helical" evidence="1">
    <location>
        <begin position="30"/>
        <end position="52"/>
    </location>
</feature>
<keyword evidence="1" id="KW-0472">Membrane</keyword>
<organism evidence="2 3">
    <name type="scientific">Azospirillum brasilense</name>
    <dbReference type="NCBI Taxonomy" id="192"/>
    <lineage>
        <taxon>Bacteria</taxon>
        <taxon>Pseudomonadati</taxon>
        <taxon>Pseudomonadota</taxon>
        <taxon>Alphaproteobacteria</taxon>
        <taxon>Rhodospirillales</taxon>
        <taxon>Azospirillaceae</taxon>
        <taxon>Azospirillum</taxon>
    </lineage>
</organism>
<evidence type="ECO:0000256" key="1">
    <source>
        <dbReference type="SAM" id="Phobius"/>
    </source>
</evidence>
<dbReference type="AlphaFoldDB" id="A0A560BTI9"/>
<keyword evidence="1" id="KW-1133">Transmembrane helix</keyword>
<dbReference type="Pfam" id="PF04964">
    <property type="entry name" value="Flp_Fap"/>
    <property type="match status" value="1"/>
</dbReference>
<dbReference type="EMBL" id="VITH01000021">
    <property type="protein sequence ID" value="TWA75938.1"/>
    <property type="molecule type" value="Genomic_DNA"/>
</dbReference>
<gene>
    <name evidence="2" type="ORF">FBZ83_1213</name>
</gene>
<dbReference type="RefSeq" id="WP_200478291.1">
    <property type="nucleotide sequence ID" value="NZ_VITH01000021.1"/>
</dbReference>
<keyword evidence="1" id="KW-0812">Transmembrane</keyword>
<evidence type="ECO:0000313" key="2">
    <source>
        <dbReference type="EMBL" id="TWA75938.1"/>
    </source>
</evidence>
<sequence>MSETYTGNKGMRTLFASLIANEDGVTAIEYGVLAALVAFAATAGFTSLGSAINQKFADIATKLTGTAIVSPE</sequence>
<proteinExistence type="predicted"/>
<protein>
    <submittedName>
        <fullName evidence="2">Pilus assembly protein Flp/PilA</fullName>
    </submittedName>
</protein>